<name>R0GDL7_9BRAS</name>
<dbReference type="PANTHER" id="PTHR33107:SF89">
    <property type="entry name" value="KUNITZ TRYPSIN INHIBITOR 2"/>
    <property type="match status" value="1"/>
</dbReference>
<reference evidence="3" key="1">
    <citation type="journal article" date="2013" name="Nat. Genet.">
        <title>The Capsella rubella genome and the genomic consequences of rapid mating system evolution.</title>
        <authorList>
            <person name="Slotte T."/>
            <person name="Hazzouri K.M."/>
            <person name="Agren J.A."/>
            <person name="Koenig D."/>
            <person name="Maumus F."/>
            <person name="Guo Y.L."/>
            <person name="Steige K."/>
            <person name="Platts A.E."/>
            <person name="Escobar J.S."/>
            <person name="Newman L.K."/>
            <person name="Wang W."/>
            <person name="Mandakova T."/>
            <person name="Vello E."/>
            <person name="Smith L.M."/>
            <person name="Henz S.R."/>
            <person name="Steffen J."/>
            <person name="Takuno S."/>
            <person name="Brandvain Y."/>
            <person name="Coop G."/>
            <person name="Andolfatto P."/>
            <person name="Hu T.T."/>
            <person name="Blanchette M."/>
            <person name="Clark R.M."/>
            <person name="Quesneville H."/>
            <person name="Nordborg M."/>
            <person name="Gaut B.S."/>
            <person name="Lysak M.A."/>
            <person name="Jenkins J."/>
            <person name="Grimwood J."/>
            <person name="Chapman J."/>
            <person name="Prochnik S."/>
            <person name="Shu S."/>
            <person name="Rokhsar D."/>
            <person name="Schmutz J."/>
            <person name="Weigel D."/>
            <person name="Wright S.I."/>
        </authorList>
    </citation>
    <scope>NUCLEOTIDE SEQUENCE [LARGE SCALE GENOMIC DNA]</scope>
    <source>
        <strain evidence="3">cv. Monte Gargano</strain>
    </source>
</reference>
<evidence type="ECO:0000313" key="2">
    <source>
        <dbReference type="EMBL" id="EOA33882.1"/>
    </source>
</evidence>
<dbReference type="STRING" id="81985.R0GDL7"/>
<dbReference type="SMART" id="SM00452">
    <property type="entry name" value="STI"/>
    <property type="match status" value="1"/>
</dbReference>
<dbReference type="MEROPS" id="I03.028"/>
<accession>R0GDL7</accession>
<evidence type="ECO:0000256" key="1">
    <source>
        <dbReference type="SAM" id="SignalP"/>
    </source>
</evidence>
<dbReference type="PANTHER" id="PTHR33107">
    <property type="entry name" value="KUNITZ TRYPSIN INHIBITOR 2"/>
    <property type="match status" value="1"/>
</dbReference>
<keyword evidence="3" id="KW-1185">Reference proteome</keyword>
<dbReference type="PROSITE" id="PS00283">
    <property type="entry name" value="SOYBEAN_KUNITZ"/>
    <property type="match status" value="1"/>
</dbReference>
<feature type="signal peptide" evidence="1">
    <location>
        <begin position="1"/>
        <end position="23"/>
    </location>
</feature>
<dbReference type="Proteomes" id="UP000029121">
    <property type="component" value="Unassembled WGS sequence"/>
</dbReference>
<keyword evidence="1" id="KW-0732">Signal</keyword>
<organism evidence="2 3">
    <name type="scientific">Capsella rubella</name>
    <dbReference type="NCBI Taxonomy" id="81985"/>
    <lineage>
        <taxon>Eukaryota</taxon>
        <taxon>Viridiplantae</taxon>
        <taxon>Streptophyta</taxon>
        <taxon>Embryophyta</taxon>
        <taxon>Tracheophyta</taxon>
        <taxon>Spermatophyta</taxon>
        <taxon>Magnoliopsida</taxon>
        <taxon>eudicotyledons</taxon>
        <taxon>Gunneridae</taxon>
        <taxon>Pentapetalae</taxon>
        <taxon>rosids</taxon>
        <taxon>malvids</taxon>
        <taxon>Brassicales</taxon>
        <taxon>Brassicaceae</taxon>
        <taxon>Camelineae</taxon>
        <taxon>Capsella</taxon>
    </lineage>
</organism>
<protein>
    <submittedName>
        <fullName evidence="2">Uncharacterized protein</fullName>
    </submittedName>
</protein>
<dbReference type="EMBL" id="KB870806">
    <property type="protein sequence ID" value="EOA33882.1"/>
    <property type="molecule type" value="Genomic_DNA"/>
</dbReference>
<dbReference type="Pfam" id="PF00197">
    <property type="entry name" value="Kunitz_legume"/>
    <property type="match status" value="1"/>
</dbReference>
<dbReference type="SUPFAM" id="SSF50386">
    <property type="entry name" value="STI-like"/>
    <property type="match status" value="1"/>
</dbReference>
<evidence type="ECO:0000313" key="3">
    <source>
        <dbReference type="Proteomes" id="UP000029121"/>
    </source>
</evidence>
<dbReference type="Gene3D" id="2.80.10.50">
    <property type="match status" value="1"/>
</dbReference>
<feature type="chain" id="PRO_5004341161" evidence="1">
    <location>
        <begin position="24"/>
        <end position="215"/>
    </location>
</feature>
<dbReference type="GO" id="GO:0004866">
    <property type="term" value="F:endopeptidase inhibitor activity"/>
    <property type="evidence" value="ECO:0007669"/>
    <property type="project" value="InterPro"/>
</dbReference>
<dbReference type="InterPro" id="IPR002160">
    <property type="entry name" value="Prot_inh_Kunz-lg"/>
</dbReference>
<sequence>MKKPSVVSFLITLMLAAAVCIQGNEPEEVKDRDGNPVELANQYFIQPVKTERNNGGGLVPATAKIFPLISCPLVVTQTILPLQPGVPVRFALPLSEAEVISTSSVFLKLWKVNDSSSASKEPAIIIDGTTPQAQNSQFKIEKAATGENTYKLISVTGAGTVGAIRGRWFDAPQLVLTNDDAKIIAVKFKKADDATTVTTSTSRVEKLGLKMFPFY</sequence>
<gene>
    <name evidence="2" type="ORF">CARUB_v10021379mg</name>
</gene>
<dbReference type="InterPro" id="IPR011065">
    <property type="entry name" value="Kunitz_inhibitor_STI-like_sf"/>
</dbReference>
<proteinExistence type="predicted"/>
<dbReference type="AlphaFoldDB" id="R0GDL7"/>